<dbReference type="OrthoDB" id="49672at2157"/>
<name>A0A166CYR4_9EURY</name>
<accession>A0A166CYR4</accession>
<keyword evidence="2" id="KW-1185">Reference proteome</keyword>
<gene>
    <name evidence="1" type="ORF">MBFIL_00540</name>
</gene>
<proteinExistence type="predicted"/>
<sequence>MIHGKQIRDWLTNEDLFREEIHDNNSIFHYIVEYPEGNSIDIIQPKDKDDLIIIGCATNISPEHTNFLQSSSIEINRKLIWDFKFTINQMLLDFQIDHPNNVIKTFIISDELYEEEVNRHKLVFKGDLP</sequence>
<reference evidence="1 2" key="1">
    <citation type="submission" date="2016-04" db="EMBL/GenBank/DDBJ databases">
        <title>Genome sequence of Methanobrevibacter filiformis DSM 11501.</title>
        <authorList>
            <person name="Poehlein A."/>
            <person name="Seedorf H."/>
            <person name="Daniel R."/>
        </authorList>
    </citation>
    <scope>NUCLEOTIDE SEQUENCE [LARGE SCALE GENOMIC DNA]</scope>
    <source>
        <strain evidence="1 2">DSM 11501</strain>
    </source>
</reference>
<dbReference type="AlphaFoldDB" id="A0A166CYR4"/>
<organism evidence="1 2">
    <name type="scientific">Methanobrevibacter filiformis</name>
    <dbReference type="NCBI Taxonomy" id="55758"/>
    <lineage>
        <taxon>Archaea</taxon>
        <taxon>Methanobacteriati</taxon>
        <taxon>Methanobacteriota</taxon>
        <taxon>Methanomada group</taxon>
        <taxon>Methanobacteria</taxon>
        <taxon>Methanobacteriales</taxon>
        <taxon>Methanobacteriaceae</taxon>
        <taxon>Methanobrevibacter</taxon>
    </lineage>
</organism>
<dbReference type="Proteomes" id="UP000077066">
    <property type="component" value="Unassembled WGS sequence"/>
</dbReference>
<dbReference type="InterPro" id="IPR018747">
    <property type="entry name" value="DUF2299"/>
</dbReference>
<evidence type="ECO:0000313" key="2">
    <source>
        <dbReference type="Proteomes" id="UP000077066"/>
    </source>
</evidence>
<dbReference type="RefSeq" id="WP_066970257.1">
    <property type="nucleotide sequence ID" value="NZ_LWMT01000007.1"/>
</dbReference>
<dbReference type="Gene3D" id="3.30.1460.10">
    <property type="match status" value="1"/>
</dbReference>
<comment type="caution">
    <text evidence="1">The sequence shown here is derived from an EMBL/GenBank/DDBJ whole genome shotgun (WGS) entry which is preliminary data.</text>
</comment>
<protein>
    <submittedName>
        <fullName evidence="1">Uncharacterized protein</fullName>
    </submittedName>
</protein>
<evidence type="ECO:0000313" key="1">
    <source>
        <dbReference type="EMBL" id="KZX17607.1"/>
    </source>
</evidence>
<dbReference type="EMBL" id="LWMT01000007">
    <property type="protein sequence ID" value="KZX17607.1"/>
    <property type="molecule type" value="Genomic_DNA"/>
</dbReference>
<dbReference type="Pfam" id="PF10061">
    <property type="entry name" value="DUF2299"/>
    <property type="match status" value="1"/>
</dbReference>
<dbReference type="PATRIC" id="fig|55758.3.peg.62"/>